<protein>
    <submittedName>
        <fullName evidence="1">Concanavalin A-like lectin/glucanase</fullName>
    </submittedName>
</protein>
<dbReference type="EMBL" id="MU277220">
    <property type="protein sequence ID" value="KAI0060249.1"/>
    <property type="molecule type" value="Genomic_DNA"/>
</dbReference>
<reference evidence="1" key="1">
    <citation type="submission" date="2021-03" db="EMBL/GenBank/DDBJ databases">
        <authorList>
            <consortium name="DOE Joint Genome Institute"/>
            <person name="Ahrendt S."/>
            <person name="Looney B.P."/>
            <person name="Miyauchi S."/>
            <person name="Morin E."/>
            <person name="Drula E."/>
            <person name="Courty P.E."/>
            <person name="Chicoki N."/>
            <person name="Fauchery L."/>
            <person name="Kohler A."/>
            <person name="Kuo A."/>
            <person name="Labutti K."/>
            <person name="Pangilinan J."/>
            <person name="Lipzen A."/>
            <person name="Riley R."/>
            <person name="Andreopoulos W."/>
            <person name="He G."/>
            <person name="Johnson J."/>
            <person name="Barry K.W."/>
            <person name="Grigoriev I.V."/>
            <person name="Nagy L."/>
            <person name="Hibbett D."/>
            <person name="Henrissat B."/>
            <person name="Matheny P.B."/>
            <person name="Labbe J."/>
            <person name="Martin F."/>
        </authorList>
    </citation>
    <scope>NUCLEOTIDE SEQUENCE</scope>
    <source>
        <strain evidence="1">HHB10654</strain>
    </source>
</reference>
<evidence type="ECO:0000313" key="2">
    <source>
        <dbReference type="Proteomes" id="UP000814140"/>
    </source>
</evidence>
<organism evidence="1 2">
    <name type="scientific">Artomyces pyxidatus</name>
    <dbReference type="NCBI Taxonomy" id="48021"/>
    <lineage>
        <taxon>Eukaryota</taxon>
        <taxon>Fungi</taxon>
        <taxon>Dikarya</taxon>
        <taxon>Basidiomycota</taxon>
        <taxon>Agaricomycotina</taxon>
        <taxon>Agaricomycetes</taxon>
        <taxon>Russulales</taxon>
        <taxon>Auriscalpiaceae</taxon>
        <taxon>Artomyces</taxon>
    </lineage>
</organism>
<evidence type="ECO:0000313" key="1">
    <source>
        <dbReference type="EMBL" id="KAI0060249.1"/>
    </source>
</evidence>
<sequence length="261" mass="28105">MARAPTFHGRITAALSCKIAVVNFCAPFSTTFSPGSVSPRSSDASTPFVAVSPEGSYRADGDGLQLYLQRPPGRVTTAGGVNDKVADGATINSTFVMLHGKVTYEMSAPRVAGVVTAAILIADQHDEIDVELVAGDPSHWQTNVYAPSPADKEPLWGVFGDVEDFPNKQASITATHKYTIDWTSERIIWSVDGHAVRTLTPDQTQKNGAWHYPSHPARIQLGIWDASSPQGTAEWAKGPIDWQRAPEEMVAVVHSVVVECP</sequence>
<dbReference type="Proteomes" id="UP000814140">
    <property type="component" value="Unassembled WGS sequence"/>
</dbReference>
<accession>A0ACB8SUI3</accession>
<comment type="caution">
    <text evidence="1">The sequence shown here is derived from an EMBL/GenBank/DDBJ whole genome shotgun (WGS) entry which is preliminary data.</text>
</comment>
<gene>
    <name evidence="1" type="ORF">BV25DRAFT_1871272</name>
</gene>
<name>A0ACB8SUI3_9AGAM</name>
<reference evidence="1" key="2">
    <citation type="journal article" date="2022" name="New Phytol.">
        <title>Evolutionary transition to the ectomycorrhizal habit in the genomes of a hyperdiverse lineage of mushroom-forming fungi.</title>
        <authorList>
            <person name="Looney B."/>
            <person name="Miyauchi S."/>
            <person name="Morin E."/>
            <person name="Drula E."/>
            <person name="Courty P.E."/>
            <person name="Kohler A."/>
            <person name="Kuo A."/>
            <person name="LaButti K."/>
            <person name="Pangilinan J."/>
            <person name="Lipzen A."/>
            <person name="Riley R."/>
            <person name="Andreopoulos W."/>
            <person name="He G."/>
            <person name="Johnson J."/>
            <person name="Nolan M."/>
            <person name="Tritt A."/>
            <person name="Barry K.W."/>
            <person name="Grigoriev I.V."/>
            <person name="Nagy L.G."/>
            <person name="Hibbett D."/>
            <person name="Henrissat B."/>
            <person name="Matheny P.B."/>
            <person name="Labbe J."/>
            <person name="Martin F.M."/>
        </authorList>
    </citation>
    <scope>NUCLEOTIDE SEQUENCE</scope>
    <source>
        <strain evidence="1">HHB10654</strain>
    </source>
</reference>
<keyword evidence="2" id="KW-1185">Reference proteome</keyword>
<proteinExistence type="predicted"/>